<dbReference type="Gene3D" id="3.30.40.10">
    <property type="entry name" value="Zinc/RING finger domain, C3HC4 (zinc finger)"/>
    <property type="match status" value="1"/>
</dbReference>
<dbReference type="SUPFAM" id="SSF52113">
    <property type="entry name" value="BRCT domain"/>
    <property type="match status" value="1"/>
</dbReference>
<dbReference type="SUPFAM" id="SSF57850">
    <property type="entry name" value="RING/U-box"/>
    <property type="match status" value="1"/>
</dbReference>
<organism evidence="11 12">
    <name type="scientific">Mucor circinelloides f. lusitanicus</name>
    <name type="common">Mucor racemosus var. lusitanicus</name>
    <dbReference type="NCBI Taxonomy" id="29924"/>
    <lineage>
        <taxon>Eukaryota</taxon>
        <taxon>Fungi</taxon>
        <taxon>Fungi incertae sedis</taxon>
        <taxon>Mucoromycota</taxon>
        <taxon>Mucoromycotina</taxon>
        <taxon>Mucoromycetes</taxon>
        <taxon>Mucorales</taxon>
        <taxon>Mucorineae</taxon>
        <taxon>Mucoraceae</taxon>
        <taxon>Mucor</taxon>
    </lineage>
</organism>
<dbReference type="GO" id="GO:0045944">
    <property type="term" value="P:positive regulation of transcription by RNA polymerase II"/>
    <property type="evidence" value="ECO:0007669"/>
    <property type="project" value="TreeGrafter"/>
</dbReference>
<dbReference type="InterPro" id="IPR013083">
    <property type="entry name" value="Znf_RING/FYVE/PHD"/>
</dbReference>
<name>A0A8H4BNR7_MUCCL</name>
<evidence type="ECO:0000256" key="2">
    <source>
        <dbReference type="ARBA" id="ARBA00022723"/>
    </source>
</evidence>
<evidence type="ECO:0000313" key="11">
    <source>
        <dbReference type="EMBL" id="KAF1805765.1"/>
    </source>
</evidence>
<evidence type="ECO:0000313" key="12">
    <source>
        <dbReference type="Proteomes" id="UP000469890"/>
    </source>
</evidence>
<evidence type="ECO:0000256" key="9">
    <source>
        <dbReference type="PROSITE-ProRule" id="PRU00175"/>
    </source>
</evidence>
<dbReference type="PROSITE" id="PS00518">
    <property type="entry name" value="ZF_RING_1"/>
    <property type="match status" value="1"/>
</dbReference>
<comment type="subcellular location">
    <subcellularLocation>
        <location evidence="1">Nucleus</location>
    </subcellularLocation>
</comment>
<evidence type="ECO:0000256" key="1">
    <source>
        <dbReference type="ARBA" id="ARBA00004123"/>
    </source>
</evidence>
<dbReference type="PANTHER" id="PTHR13763">
    <property type="entry name" value="BREAST CANCER TYPE 1 SUSCEPTIBILITY PROTEIN BRCA1"/>
    <property type="match status" value="1"/>
</dbReference>
<dbReference type="SMART" id="SM00184">
    <property type="entry name" value="RING"/>
    <property type="match status" value="1"/>
</dbReference>
<dbReference type="Gene3D" id="3.40.50.10190">
    <property type="entry name" value="BRCT domain"/>
    <property type="match status" value="1"/>
</dbReference>
<keyword evidence="8" id="KW-0539">Nucleus</keyword>
<evidence type="ECO:0000256" key="7">
    <source>
        <dbReference type="ARBA" id="ARBA00023204"/>
    </source>
</evidence>
<dbReference type="Pfam" id="PF13923">
    <property type="entry name" value="zf-C3HC4_2"/>
    <property type="match status" value="1"/>
</dbReference>
<evidence type="ECO:0000256" key="4">
    <source>
        <dbReference type="ARBA" id="ARBA00022763"/>
    </source>
</evidence>
<gene>
    <name evidence="11" type="ORF">FB192DRAFT_1364352</name>
</gene>
<evidence type="ECO:0000256" key="6">
    <source>
        <dbReference type="ARBA" id="ARBA00022833"/>
    </source>
</evidence>
<dbReference type="Proteomes" id="UP000469890">
    <property type="component" value="Unassembled WGS sequence"/>
</dbReference>
<feature type="domain" description="RING-type" evidence="10">
    <location>
        <begin position="26"/>
        <end position="64"/>
    </location>
</feature>
<keyword evidence="4" id="KW-0227">DNA damage</keyword>
<keyword evidence="7" id="KW-0234">DNA repair</keyword>
<dbReference type="EMBL" id="JAAECE010000002">
    <property type="protein sequence ID" value="KAF1805765.1"/>
    <property type="molecule type" value="Genomic_DNA"/>
</dbReference>
<evidence type="ECO:0000256" key="5">
    <source>
        <dbReference type="ARBA" id="ARBA00022771"/>
    </source>
</evidence>
<keyword evidence="2" id="KW-0479">Metal-binding</keyword>
<dbReference type="PANTHER" id="PTHR13763:SF0">
    <property type="entry name" value="BREAST CANCER TYPE 1 SUSCEPTIBILITY PROTEIN"/>
    <property type="match status" value="1"/>
</dbReference>
<evidence type="ECO:0000256" key="3">
    <source>
        <dbReference type="ARBA" id="ARBA00022737"/>
    </source>
</evidence>
<dbReference type="InterPro" id="IPR017907">
    <property type="entry name" value="Znf_RING_CS"/>
</dbReference>
<keyword evidence="6" id="KW-0862">Zinc</keyword>
<keyword evidence="3" id="KW-0677">Repeat</keyword>
<dbReference type="AlphaFoldDB" id="A0A8H4BNR7"/>
<dbReference type="InterPro" id="IPR036420">
    <property type="entry name" value="BRCT_dom_sf"/>
</dbReference>
<comment type="caution">
    <text evidence="11">The sequence shown here is derived from an EMBL/GenBank/DDBJ whole genome shotgun (WGS) entry which is preliminary data.</text>
</comment>
<sequence>MMEPPAVDPTQIKASILAGIMKELQCDICHSILNEALTTFCGHTFCKSCITKEIEEKGKCPACSKEATIDQLNPAEPYQGVVEQFMQLKQEFERANGIDLSSVQVMDLSEDPIADVNMLPEASNANQASQPSGELPKYRILQMTENRIKHIDIPNARLEHKFTADVTHAVFDIAAGTYNLVKNTQNYRMAIACGYHIVSEAWLKISTEKGVVQPEDRFNIYGDLTYGRTGAPRKAFESRQSKRGHLLRHLKVGLIDDVKGEYRKYLLAARAQIGDYDDLIVCNLDQDIEALKSKYPGKNLISHKWIEASICQYELDDKSQYIL</sequence>
<dbReference type="GO" id="GO:0000724">
    <property type="term" value="P:double-strand break repair via homologous recombination"/>
    <property type="evidence" value="ECO:0007669"/>
    <property type="project" value="TreeGrafter"/>
</dbReference>
<dbReference type="PROSITE" id="PS50089">
    <property type="entry name" value="ZF_RING_2"/>
    <property type="match status" value="1"/>
</dbReference>
<reference evidence="11 12" key="1">
    <citation type="submission" date="2019-09" db="EMBL/GenBank/DDBJ databases">
        <authorList>
            <consortium name="DOE Joint Genome Institute"/>
            <person name="Mondo S.J."/>
            <person name="Navarro-Mendoza M.I."/>
            <person name="Perez-Arques C."/>
            <person name="Panchal S."/>
            <person name="Nicolas F.E."/>
            <person name="Ganguly P."/>
            <person name="Pangilinan J."/>
            <person name="Grigoriev I."/>
            <person name="Heitman J."/>
            <person name="Sanya K."/>
            <person name="Garre V."/>
        </authorList>
    </citation>
    <scope>NUCLEOTIDE SEQUENCE [LARGE SCALE GENOMIC DNA]</scope>
    <source>
        <strain evidence="11 12">MU402</strain>
    </source>
</reference>
<protein>
    <recommendedName>
        <fullName evidence="10">RING-type domain-containing protein</fullName>
    </recommendedName>
</protein>
<accession>A0A8H4BNR7</accession>
<keyword evidence="5 9" id="KW-0863">Zinc-finger</keyword>
<dbReference type="InterPro" id="IPR001841">
    <property type="entry name" value="Znf_RING"/>
</dbReference>
<dbReference type="GO" id="GO:0004842">
    <property type="term" value="F:ubiquitin-protein transferase activity"/>
    <property type="evidence" value="ECO:0007669"/>
    <property type="project" value="TreeGrafter"/>
</dbReference>
<dbReference type="GO" id="GO:0008270">
    <property type="term" value="F:zinc ion binding"/>
    <property type="evidence" value="ECO:0007669"/>
    <property type="project" value="UniProtKB-KW"/>
</dbReference>
<evidence type="ECO:0000256" key="8">
    <source>
        <dbReference type="ARBA" id="ARBA00023242"/>
    </source>
</evidence>
<evidence type="ECO:0000259" key="10">
    <source>
        <dbReference type="PROSITE" id="PS50089"/>
    </source>
</evidence>
<proteinExistence type="predicted"/>
<dbReference type="InterPro" id="IPR031099">
    <property type="entry name" value="BRCA1-associated"/>
</dbReference>
<dbReference type="GO" id="GO:0005634">
    <property type="term" value="C:nucleus"/>
    <property type="evidence" value="ECO:0007669"/>
    <property type="project" value="UniProtKB-SubCell"/>
</dbReference>